<evidence type="ECO:0000313" key="2">
    <source>
        <dbReference type="EMBL" id="MFC2973131.1"/>
    </source>
</evidence>
<reference evidence="3" key="1">
    <citation type="journal article" date="2019" name="Int. J. Syst. Evol. Microbiol.">
        <title>The Global Catalogue of Microorganisms (GCM) 10K type strain sequencing project: providing services to taxonomists for standard genome sequencing and annotation.</title>
        <authorList>
            <consortium name="The Broad Institute Genomics Platform"/>
            <consortium name="The Broad Institute Genome Sequencing Center for Infectious Disease"/>
            <person name="Wu L."/>
            <person name="Ma J."/>
        </authorList>
    </citation>
    <scope>NUCLEOTIDE SEQUENCE [LARGE SCALE GENOMIC DNA]</scope>
    <source>
        <strain evidence="3">KCTC 62195</strain>
    </source>
</reference>
<keyword evidence="1" id="KW-0472">Membrane</keyword>
<protein>
    <recommendedName>
        <fullName evidence="4">Cellulose biosynthesis protein BcsF</fullName>
    </recommendedName>
</protein>
<dbReference type="EMBL" id="JBHRSJ010000029">
    <property type="protein sequence ID" value="MFC2973131.1"/>
    <property type="molecule type" value="Genomic_DNA"/>
</dbReference>
<evidence type="ECO:0000256" key="1">
    <source>
        <dbReference type="SAM" id="Phobius"/>
    </source>
</evidence>
<keyword evidence="1" id="KW-0812">Transmembrane</keyword>
<comment type="caution">
    <text evidence="2">The sequence shown here is derived from an EMBL/GenBank/DDBJ whole genome shotgun (WGS) entry which is preliminary data.</text>
</comment>
<dbReference type="RefSeq" id="WP_377814797.1">
    <property type="nucleotide sequence ID" value="NZ_JBHRSJ010000029.1"/>
</dbReference>
<accession>A0ABV7AW44</accession>
<keyword evidence="3" id="KW-1185">Reference proteome</keyword>
<evidence type="ECO:0008006" key="4">
    <source>
        <dbReference type="Google" id="ProtNLM"/>
    </source>
</evidence>
<sequence>MSDVQFWQLLGLTALLSAPLVLLLIAVLRRLAGWLARLLPSRHLRAYPPRRRPLQGEGRP</sequence>
<evidence type="ECO:0000313" key="3">
    <source>
        <dbReference type="Proteomes" id="UP001595457"/>
    </source>
</evidence>
<organism evidence="2 3">
    <name type="scientific">Azotobacter bryophylli</name>
    <dbReference type="NCBI Taxonomy" id="1986537"/>
    <lineage>
        <taxon>Bacteria</taxon>
        <taxon>Pseudomonadati</taxon>
        <taxon>Pseudomonadota</taxon>
        <taxon>Gammaproteobacteria</taxon>
        <taxon>Pseudomonadales</taxon>
        <taxon>Pseudomonadaceae</taxon>
        <taxon>Azotobacter</taxon>
    </lineage>
</organism>
<name>A0ABV7AW44_9GAMM</name>
<dbReference type="Proteomes" id="UP001595457">
    <property type="component" value="Unassembled WGS sequence"/>
</dbReference>
<proteinExistence type="predicted"/>
<keyword evidence="1" id="KW-1133">Transmembrane helix</keyword>
<feature type="transmembrane region" description="Helical" evidence="1">
    <location>
        <begin position="6"/>
        <end position="28"/>
    </location>
</feature>
<gene>
    <name evidence="2" type="ORF">ACFOJE_13020</name>
</gene>